<name>A0A5B7TMR9_9FLAO</name>
<dbReference type="InterPro" id="IPR032640">
    <property type="entry name" value="AMPK1_CBM"/>
</dbReference>
<organism evidence="3 4">
    <name type="scientific">Aureibaculum algae</name>
    <dbReference type="NCBI Taxonomy" id="2584122"/>
    <lineage>
        <taxon>Bacteria</taxon>
        <taxon>Pseudomonadati</taxon>
        <taxon>Bacteroidota</taxon>
        <taxon>Flavobacteriia</taxon>
        <taxon>Flavobacteriales</taxon>
        <taxon>Flavobacteriaceae</taxon>
        <taxon>Aureibaculum</taxon>
    </lineage>
</organism>
<feature type="domain" description="AMP-activated protein kinase glycogen-binding" evidence="2">
    <location>
        <begin position="244"/>
        <end position="315"/>
    </location>
</feature>
<protein>
    <recommendedName>
        <fullName evidence="2">AMP-activated protein kinase glycogen-binding domain-containing protein</fullName>
    </recommendedName>
</protein>
<dbReference type="AlphaFoldDB" id="A0A5B7TMR9"/>
<comment type="similarity">
    <text evidence="1">Belongs to the 5'-AMP-activated protein kinase beta subunit family.</text>
</comment>
<gene>
    <name evidence="3" type="ORF">FF125_05005</name>
</gene>
<dbReference type="PANTHER" id="PTHR10343:SF84">
    <property type="entry name" value="5'-AMP-ACTIVATED PROTEIN KINASE SUBUNIT BETA-1"/>
    <property type="match status" value="1"/>
</dbReference>
<dbReference type="OrthoDB" id="5451596at2"/>
<dbReference type="InterPro" id="IPR050827">
    <property type="entry name" value="CRP1_MDG1_kinase"/>
</dbReference>
<accession>A0A5B7TMR9</accession>
<dbReference type="Gene3D" id="2.60.40.10">
    <property type="entry name" value="Immunoglobulins"/>
    <property type="match status" value="3"/>
</dbReference>
<evidence type="ECO:0000259" key="2">
    <source>
        <dbReference type="Pfam" id="PF16561"/>
    </source>
</evidence>
<reference evidence="3 4" key="1">
    <citation type="submission" date="2019-05" db="EMBL/GenBank/DDBJ databases">
        <title>Algicella ahnfeltiae gen. nov., sp. nov., a novel marine bacterium of the family Flavobacteriaceae isolated from a red alga.</title>
        <authorList>
            <person name="Nedashkovskaya O.I."/>
            <person name="Kukhlevskiy A.D."/>
            <person name="Kim S.-G."/>
            <person name="Zhukova N.V."/>
            <person name="Mikhailov V.V."/>
        </authorList>
    </citation>
    <scope>NUCLEOTIDE SEQUENCE [LARGE SCALE GENOMIC DNA]</scope>
    <source>
        <strain evidence="3 4">10Alg115</strain>
    </source>
</reference>
<evidence type="ECO:0000313" key="3">
    <source>
        <dbReference type="EMBL" id="QCX37825.1"/>
    </source>
</evidence>
<dbReference type="Pfam" id="PF16561">
    <property type="entry name" value="AMPK1_CBM"/>
    <property type="match status" value="2"/>
</dbReference>
<feature type="domain" description="AMP-activated protein kinase glycogen-binding" evidence="2">
    <location>
        <begin position="161"/>
        <end position="235"/>
    </location>
</feature>
<evidence type="ECO:0000313" key="4">
    <source>
        <dbReference type="Proteomes" id="UP000306229"/>
    </source>
</evidence>
<dbReference type="PANTHER" id="PTHR10343">
    <property type="entry name" value="5'-AMP-ACTIVATED PROTEIN KINASE , BETA SUBUNIT"/>
    <property type="match status" value="1"/>
</dbReference>
<dbReference type="EMBL" id="CP040749">
    <property type="protein sequence ID" value="QCX37825.1"/>
    <property type="molecule type" value="Genomic_DNA"/>
</dbReference>
<dbReference type="InterPro" id="IPR013783">
    <property type="entry name" value="Ig-like_fold"/>
</dbReference>
<dbReference type="CDD" id="cd02859">
    <property type="entry name" value="E_set_AMPKbeta_like_N"/>
    <property type="match status" value="2"/>
</dbReference>
<dbReference type="InterPro" id="IPR014756">
    <property type="entry name" value="Ig_E-set"/>
</dbReference>
<sequence>MNIKHYIVIIFMCFSATVIGQHTPTYSIENDSIIFNFDVRDYKKFTRDNTSKRVDASNLDIFKVAVSGQFNDWSREEWKMRKTGGYTYQLRKSITDFDEKYFWEFKYLINNEYWAEPDKSFYNITESEKSYIWHKIYNLTMHSFPSNEEGNVHFFLEGYENADNVIVSGTFNRWNENLLKMKKVKGGWKISLQLKPDTYQYKFIVDGNWMEDPKNAHKEYNEHHTFNSIVTIKKEVTFELKGYKNATNIFLTGSFNDWNKKEVSMKKVDDGVWKYTLTLKGGKYHYKYIVDGKWVVDPNNPVQEHDEYGNINSVKMVN</sequence>
<dbReference type="Proteomes" id="UP000306229">
    <property type="component" value="Chromosome"/>
</dbReference>
<dbReference type="KEGG" id="fbe:FF125_05005"/>
<proteinExistence type="inferred from homology"/>
<dbReference type="SUPFAM" id="SSF81296">
    <property type="entry name" value="E set domains"/>
    <property type="match status" value="3"/>
</dbReference>
<keyword evidence="4" id="KW-1185">Reference proteome</keyword>
<evidence type="ECO:0000256" key="1">
    <source>
        <dbReference type="ARBA" id="ARBA00010926"/>
    </source>
</evidence>
<dbReference type="RefSeq" id="WP_138948748.1">
    <property type="nucleotide sequence ID" value="NZ_CP040749.1"/>
</dbReference>